<comment type="caution">
    <text evidence="1">The sequence shown here is derived from an EMBL/GenBank/DDBJ whole genome shotgun (WGS) entry which is preliminary data.</text>
</comment>
<dbReference type="SMART" id="SM00220">
    <property type="entry name" value="S_TKc"/>
    <property type="match status" value="1"/>
</dbReference>
<organism evidence="1 2">
    <name type="scientific">Durusdinium trenchii</name>
    <dbReference type="NCBI Taxonomy" id="1381693"/>
    <lineage>
        <taxon>Eukaryota</taxon>
        <taxon>Sar</taxon>
        <taxon>Alveolata</taxon>
        <taxon>Dinophyceae</taxon>
        <taxon>Suessiales</taxon>
        <taxon>Symbiodiniaceae</taxon>
        <taxon>Durusdinium</taxon>
    </lineage>
</organism>
<dbReference type="EMBL" id="CAXAMN010001891">
    <property type="protein sequence ID" value="CAK8996736.1"/>
    <property type="molecule type" value="Genomic_DNA"/>
</dbReference>
<dbReference type="PROSITE" id="PS00108">
    <property type="entry name" value="PROTEIN_KINASE_ST"/>
    <property type="match status" value="1"/>
</dbReference>
<sequence>MEGAPSLPLPPLFLHRCHGQEPPLRGLRLQGSAERAAENFNAHGDHSESLLGLGCFFDRTSLFVETADQQLVPVVEQLFLSEVSCHPIHSDLLPDMAVIAVVPPVTGQGIQGTSMCGCEAEDREGWFILIQGLSTAYDIMDVLSLRGCIRHDIENSYSLPADDSGIIGEGAYATVYHSQGRDKRPVAVKKMNCQSDFESIAREVSTLVEVQGPHIIGFRAIFWQQEVERLQVSMVFELASGDLLFKVLQDGPMDEPSARTLFVSILHGLKRIHDHGIVHRDIKTENILLQGDVPMVADFGLACKATDEQQMSRRCGSAGFVAPEVCLGSAYDYKVDTFGAGVILYFILSKELPFSSPDRDSAAIMRKTVKCNLHLQRPPFSEMTSRTRNMLRQLICKSQEERLSADGALAHSWVVGKTAGGKKKELAEGDGAALGVAPPPQPRD</sequence>
<dbReference type="InterPro" id="IPR000719">
    <property type="entry name" value="Prot_kinase_dom"/>
</dbReference>
<evidence type="ECO:0000313" key="2">
    <source>
        <dbReference type="Proteomes" id="UP001642484"/>
    </source>
</evidence>
<dbReference type="Gene3D" id="1.10.510.10">
    <property type="entry name" value="Transferase(Phosphotransferase) domain 1"/>
    <property type="match status" value="1"/>
</dbReference>
<name>A0ABP0I2D7_9DINO</name>
<reference evidence="1 2" key="1">
    <citation type="submission" date="2024-02" db="EMBL/GenBank/DDBJ databases">
        <authorList>
            <person name="Chen Y."/>
            <person name="Shah S."/>
            <person name="Dougan E. K."/>
            <person name="Thang M."/>
            <person name="Chan C."/>
        </authorList>
    </citation>
    <scope>NUCLEOTIDE SEQUENCE [LARGE SCALE GENOMIC DNA]</scope>
</reference>
<gene>
    <name evidence="1" type="ORF">CCMP2556_LOCUS4576</name>
</gene>
<dbReference type="PANTHER" id="PTHR44167">
    <property type="entry name" value="OVARIAN-SPECIFIC SERINE/THREONINE-PROTEIN KINASE LOK-RELATED"/>
    <property type="match status" value="1"/>
</dbReference>
<dbReference type="Proteomes" id="UP001642484">
    <property type="component" value="Unassembled WGS sequence"/>
</dbReference>
<dbReference type="Pfam" id="PF00069">
    <property type="entry name" value="Pkinase"/>
    <property type="match status" value="1"/>
</dbReference>
<proteinExistence type="predicted"/>
<evidence type="ECO:0000313" key="1">
    <source>
        <dbReference type="EMBL" id="CAK8996736.1"/>
    </source>
</evidence>
<dbReference type="PROSITE" id="PS00107">
    <property type="entry name" value="PROTEIN_KINASE_ATP"/>
    <property type="match status" value="1"/>
</dbReference>
<dbReference type="InterPro" id="IPR008271">
    <property type="entry name" value="Ser/Thr_kinase_AS"/>
</dbReference>
<protein>
    <submittedName>
        <fullName evidence="1">Uncharacterized protein</fullName>
    </submittedName>
</protein>
<dbReference type="InterPro" id="IPR017441">
    <property type="entry name" value="Protein_kinase_ATP_BS"/>
</dbReference>
<dbReference type="PANTHER" id="PTHR44167:SF24">
    <property type="entry name" value="SERINE_THREONINE-PROTEIN KINASE CHK2"/>
    <property type="match status" value="1"/>
</dbReference>
<dbReference type="PROSITE" id="PS50011">
    <property type="entry name" value="PROTEIN_KINASE_DOM"/>
    <property type="match status" value="1"/>
</dbReference>
<dbReference type="GO" id="GO:0016301">
    <property type="term" value="F:kinase activity"/>
    <property type="evidence" value="ECO:0007669"/>
    <property type="project" value="UniProtKB-KW"/>
</dbReference>
<accession>A0ABP0I2D7</accession>
<dbReference type="SUPFAM" id="SSF56112">
    <property type="entry name" value="Protein kinase-like (PK-like)"/>
    <property type="match status" value="1"/>
</dbReference>
<keyword evidence="2" id="KW-1185">Reference proteome</keyword>
<dbReference type="InterPro" id="IPR011009">
    <property type="entry name" value="Kinase-like_dom_sf"/>
</dbReference>